<organism evidence="1 2">
    <name type="scientific">Okeania hirsuta</name>
    <dbReference type="NCBI Taxonomy" id="1458930"/>
    <lineage>
        <taxon>Bacteria</taxon>
        <taxon>Bacillati</taxon>
        <taxon>Cyanobacteriota</taxon>
        <taxon>Cyanophyceae</taxon>
        <taxon>Oscillatoriophycideae</taxon>
        <taxon>Oscillatoriales</taxon>
        <taxon>Microcoleaceae</taxon>
        <taxon>Okeania</taxon>
    </lineage>
</organism>
<accession>A0A3N6P6R2</accession>
<dbReference type="EMBL" id="RCBY01000137">
    <property type="protein sequence ID" value="RQH34439.1"/>
    <property type="molecule type" value="Genomic_DNA"/>
</dbReference>
<evidence type="ECO:0000313" key="2">
    <source>
        <dbReference type="Proteomes" id="UP000269154"/>
    </source>
</evidence>
<comment type="caution">
    <text evidence="1">The sequence shown here is derived from an EMBL/GenBank/DDBJ whole genome shotgun (WGS) entry which is preliminary data.</text>
</comment>
<sequence length="85" mass="10113">MPNSLMYQEENYVVLEPNKPEQLMTGLEILEKLRLILAQKQHDLPRDLQKLSSLDAQAQQLRDTYCEYELSNGNFIQWYVVRLEK</sequence>
<dbReference type="InterPro" id="IPR038150">
    <property type="entry name" value="CRR7-like_sf"/>
</dbReference>
<dbReference type="AlphaFoldDB" id="A0A3N6P6R2"/>
<proteinExistence type="predicted"/>
<gene>
    <name evidence="1" type="ORF">D5R40_20965</name>
</gene>
<dbReference type="OrthoDB" id="487862at2"/>
<name>A0A3N6P6R2_9CYAN</name>
<dbReference type="InterPro" id="IPR021954">
    <property type="entry name" value="CRR7"/>
</dbReference>
<keyword evidence="2" id="KW-1185">Reference proteome</keyword>
<protein>
    <submittedName>
        <fullName evidence="1">Chlororespiratory reduction protein 7</fullName>
    </submittedName>
</protein>
<dbReference type="Gene3D" id="3.90.940.40">
    <property type="entry name" value="Protein CHLORORESPIRATORY REDUCTION 7"/>
    <property type="match status" value="1"/>
</dbReference>
<dbReference type="Pfam" id="PF12095">
    <property type="entry name" value="CRR7"/>
    <property type="match status" value="1"/>
</dbReference>
<evidence type="ECO:0000313" key="1">
    <source>
        <dbReference type="EMBL" id="RQH34439.1"/>
    </source>
</evidence>
<dbReference type="RefSeq" id="WP_124145146.1">
    <property type="nucleotide sequence ID" value="NZ_CAWOKI010000070.1"/>
</dbReference>
<reference evidence="1 2" key="1">
    <citation type="journal article" date="2018" name="ACS Chem. Biol.">
        <title>Ketoreductase domain dysfunction expands chemodiversity: malyngamide biosynthesis in the cyanobacterium Okeania hirsuta.</title>
        <authorList>
            <person name="Moss N.A."/>
            <person name="Leao T."/>
            <person name="Rankin M."/>
            <person name="McCullough T.M."/>
            <person name="Qu P."/>
            <person name="Korobeynikov A."/>
            <person name="Smith J.L."/>
            <person name="Gerwick L."/>
            <person name="Gerwick W.H."/>
        </authorList>
    </citation>
    <scope>NUCLEOTIDE SEQUENCE [LARGE SCALE GENOMIC DNA]</scope>
    <source>
        <strain evidence="1 2">PAB10Feb10-1</strain>
    </source>
</reference>
<dbReference type="Proteomes" id="UP000269154">
    <property type="component" value="Unassembled WGS sequence"/>
</dbReference>